<sequence>MFDVPLAPAYYRPVDLRRHHLYAVLPLADHPNIGLSARTRVNGWRIALATGCLVASLMAGSPVEADEFKPLAVYEEARVLNDQWQICAASFIKERLQTSQTAEQLAEQALDRCHARQSSLNHFLIKRVGRKSASNVMALLREKYQFGLIGAIAELRTRD</sequence>
<dbReference type="Proteomes" id="UP001017257">
    <property type="component" value="Plasmid pR24_2"/>
</dbReference>
<dbReference type="RefSeq" id="WP_173949680.1">
    <property type="nucleotide sequence ID" value="NZ_CP102847.1"/>
</dbReference>
<organism evidence="1 2">
    <name type="scientific">Microvirga terrae</name>
    <dbReference type="NCBI Taxonomy" id="2740529"/>
    <lineage>
        <taxon>Bacteria</taxon>
        <taxon>Pseudomonadati</taxon>
        <taxon>Pseudomonadota</taxon>
        <taxon>Alphaproteobacteria</taxon>
        <taxon>Hyphomicrobiales</taxon>
        <taxon>Methylobacteriaceae</taxon>
        <taxon>Microvirga</taxon>
    </lineage>
</organism>
<reference evidence="1" key="1">
    <citation type="submission" date="2022-08" db="EMBL/GenBank/DDBJ databases">
        <title>Microvirga terrae sp. nov., isolated from soil.</title>
        <authorList>
            <person name="Kim K.H."/>
            <person name="Seo Y.L."/>
            <person name="Kim J.M."/>
            <person name="Lee J.K."/>
            <person name="Han D.M."/>
            <person name="Jeon C.O."/>
        </authorList>
    </citation>
    <scope>NUCLEOTIDE SEQUENCE</scope>
    <source>
        <strain evidence="1">R24</strain>
        <plasmid evidence="1">pR24_2</plasmid>
    </source>
</reference>
<keyword evidence="2" id="KW-1185">Reference proteome</keyword>
<name>A0ABY5S2F6_9HYPH</name>
<keyword evidence="1" id="KW-0614">Plasmid</keyword>
<gene>
    <name evidence="1" type="ORF">HPT29_028235</name>
</gene>
<evidence type="ECO:0000313" key="2">
    <source>
        <dbReference type="Proteomes" id="UP001017257"/>
    </source>
</evidence>
<dbReference type="EMBL" id="CP102847">
    <property type="protein sequence ID" value="UVF22701.1"/>
    <property type="molecule type" value="Genomic_DNA"/>
</dbReference>
<proteinExistence type="predicted"/>
<geneLocation type="plasmid" evidence="1 2">
    <name>pR24_2</name>
</geneLocation>
<accession>A0ABY5S2F6</accession>
<protein>
    <submittedName>
        <fullName evidence="1">Uncharacterized protein</fullName>
    </submittedName>
</protein>
<evidence type="ECO:0000313" key="1">
    <source>
        <dbReference type="EMBL" id="UVF22701.1"/>
    </source>
</evidence>